<evidence type="ECO:0000313" key="15">
    <source>
        <dbReference type="Proteomes" id="UP000006039"/>
    </source>
</evidence>
<dbReference type="InterPro" id="IPR011701">
    <property type="entry name" value="MFS"/>
</dbReference>
<dbReference type="HOGENOM" id="CLU_001265_0_6_1"/>
<accession>J3PA76</accession>
<evidence type="ECO:0000256" key="10">
    <source>
        <dbReference type="SAM" id="MobiDB-lite"/>
    </source>
</evidence>
<dbReference type="GO" id="GO:0009307">
    <property type="term" value="P:DNA restriction-modification system"/>
    <property type="evidence" value="ECO:0007669"/>
    <property type="project" value="UniProtKB-KW"/>
</dbReference>
<reference evidence="14" key="4">
    <citation type="journal article" date="2015" name="G3 (Bethesda)">
        <title>Genome sequences of three phytopathogenic species of the Magnaporthaceae family of fungi.</title>
        <authorList>
            <person name="Okagaki L.H."/>
            <person name="Nunes C.C."/>
            <person name="Sailsbery J."/>
            <person name="Clay B."/>
            <person name="Brown D."/>
            <person name="John T."/>
            <person name="Oh Y."/>
            <person name="Young N."/>
            <person name="Fitzgerald M."/>
            <person name="Haas B.J."/>
            <person name="Zeng Q."/>
            <person name="Young S."/>
            <person name="Adiconis X."/>
            <person name="Fan L."/>
            <person name="Levin J.Z."/>
            <person name="Mitchell T.K."/>
            <person name="Okubara P.A."/>
            <person name="Farman M.L."/>
            <person name="Kohn L.M."/>
            <person name="Birren B."/>
            <person name="Ma L.-J."/>
            <person name="Dean R.A."/>
        </authorList>
    </citation>
    <scope>NUCLEOTIDE SEQUENCE</scope>
    <source>
        <strain evidence="14">R3-111a-1</strain>
    </source>
</reference>
<evidence type="ECO:0000256" key="3">
    <source>
        <dbReference type="ARBA" id="ARBA00022603"/>
    </source>
</evidence>
<dbReference type="GO" id="GO:0003677">
    <property type="term" value="F:DNA binding"/>
    <property type="evidence" value="ECO:0007669"/>
    <property type="project" value="InterPro"/>
</dbReference>
<dbReference type="PROSITE" id="PS00093">
    <property type="entry name" value="N4_MTASE"/>
    <property type="match status" value="1"/>
</dbReference>
<keyword evidence="9 11" id="KW-0472">Membrane</keyword>
<evidence type="ECO:0000313" key="14">
    <source>
        <dbReference type="EnsemblFungi" id="EJT71142"/>
    </source>
</evidence>
<evidence type="ECO:0000256" key="7">
    <source>
        <dbReference type="ARBA" id="ARBA00022747"/>
    </source>
</evidence>
<dbReference type="PANTHER" id="PTHR43791:SF62">
    <property type="entry name" value="MAJOR FACILITATOR SUPERFAMILY (MFS) PROFILE DOMAIN-CONTAINING PROTEIN"/>
    <property type="match status" value="1"/>
</dbReference>
<keyword evidence="8 11" id="KW-1133">Transmembrane helix</keyword>
<dbReference type="InterPro" id="IPR036259">
    <property type="entry name" value="MFS_trans_sf"/>
</dbReference>
<evidence type="ECO:0000259" key="12">
    <source>
        <dbReference type="PROSITE" id="PS50850"/>
    </source>
</evidence>
<feature type="transmembrane region" description="Helical" evidence="11">
    <location>
        <begin position="171"/>
        <end position="195"/>
    </location>
</feature>
<dbReference type="InterPro" id="IPR020846">
    <property type="entry name" value="MFS_dom"/>
</dbReference>
<evidence type="ECO:0000256" key="4">
    <source>
        <dbReference type="ARBA" id="ARBA00022679"/>
    </source>
</evidence>
<dbReference type="GeneID" id="20350860"/>
<dbReference type="GO" id="GO:0032259">
    <property type="term" value="P:methylation"/>
    <property type="evidence" value="ECO:0007669"/>
    <property type="project" value="UniProtKB-KW"/>
</dbReference>
<dbReference type="Gene3D" id="1.20.1250.20">
    <property type="entry name" value="MFS general substrate transporter like domains"/>
    <property type="match status" value="2"/>
</dbReference>
<keyword evidence="2" id="KW-0813">Transport</keyword>
<feature type="transmembrane region" description="Helical" evidence="11">
    <location>
        <begin position="207"/>
        <end position="228"/>
    </location>
</feature>
<feature type="transmembrane region" description="Helical" evidence="11">
    <location>
        <begin position="440"/>
        <end position="461"/>
    </location>
</feature>
<keyword evidence="15" id="KW-1185">Reference proteome</keyword>
<dbReference type="AlphaFoldDB" id="J3PA76"/>
<dbReference type="InterPro" id="IPR017985">
    <property type="entry name" value="MeTrfase_CN4_CS"/>
</dbReference>
<sequence>MAGNGDKSASPTAAPDTMPGASEKPEAGQFEKSSKEPVEGETERTGAEAYYRNFQPIADLNLPDWQETERKLVRVLDWTLLPTVWILYLNNYLDRTNIAQARLNTFDEDLNLGGDDYNNAVAVLTIGYMLAQLPSNMLLTRVRPGIYLPVTAIVWSAVSAATAGVKNSTELIVVRFFLGILEAPLFPGSVYLLNCWYTRKEIALRTAILYSGLVLAQALSGVLAAGIFSGMDGTAGLAGWQWLFVVEALMSTVCGVGAFWTLPDYPHSKTGAQRYVMTEDMRRLAEARIVADRVTGAGGTGKVWHGVKLAALDPITWCFIFLNIFMTGSYGFNFFFPTLVRGLGIGNNTTSLLLTSPPYLLGAACSFFASWNSDRTPERGYHICVGLGAAAVGYVITISTPNVAARYAASFLFAPGSFSANALVYTWAVSTLSTTPEKRAAAGAIVNIFGHLGNIVSPYFFRPEEQPVYRLAFVLMLVFGATAFAIAISTKMYLKWQNSKLRRRADQTGEIYNPYIL</sequence>
<reference evidence="13" key="2">
    <citation type="submission" date="2010-07" db="EMBL/GenBank/DDBJ databases">
        <authorList>
            <consortium name="The Broad Institute Genome Sequencing Platform"/>
            <consortium name="Broad Institute Genome Sequencing Center for Infectious Disease"/>
            <person name="Ma L.-J."/>
            <person name="Dead R."/>
            <person name="Young S."/>
            <person name="Zeng Q."/>
            <person name="Koehrsen M."/>
            <person name="Alvarado L."/>
            <person name="Berlin A."/>
            <person name="Chapman S.B."/>
            <person name="Chen Z."/>
            <person name="Freedman E."/>
            <person name="Gellesch M."/>
            <person name="Goldberg J."/>
            <person name="Griggs A."/>
            <person name="Gujja S."/>
            <person name="Heilman E.R."/>
            <person name="Heiman D."/>
            <person name="Hepburn T."/>
            <person name="Howarth C."/>
            <person name="Jen D."/>
            <person name="Larson L."/>
            <person name="Mehta T."/>
            <person name="Neiman D."/>
            <person name="Pearson M."/>
            <person name="Roberts A."/>
            <person name="Saif S."/>
            <person name="Shea T."/>
            <person name="Shenoy N."/>
            <person name="Sisk P."/>
            <person name="Stolte C."/>
            <person name="Sykes S."/>
            <person name="Walk T."/>
            <person name="White J."/>
            <person name="Yandava C."/>
            <person name="Haas B."/>
            <person name="Nusbaum C."/>
            <person name="Birren B."/>
        </authorList>
    </citation>
    <scope>NUCLEOTIDE SEQUENCE</scope>
    <source>
        <strain evidence="13">R3-111a-1</strain>
    </source>
</reference>
<feature type="region of interest" description="Disordered" evidence="10">
    <location>
        <begin position="1"/>
        <end position="44"/>
    </location>
</feature>
<reference evidence="13" key="3">
    <citation type="submission" date="2010-09" db="EMBL/GenBank/DDBJ databases">
        <title>Annotation of Gaeumannomyces graminis var. tritici R3-111a-1.</title>
        <authorList>
            <consortium name="The Broad Institute Genome Sequencing Platform"/>
            <person name="Ma L.-J."/>
            <person name="Dead R."/>
            <person name="Young S.K."/>
            <person name="Zeng Q."/>
            <person name="Gargeya S."/>
            <person name="Fitzgerald M."/>
            <person name="Haas B."/>
            <person name="Abouelleil A."/>
            <person name="Alvarado L."/>
            <person name="Arachchi H.M."/>
            <person name="Berlin A."/>
            <person name="Brown A."/>
            <person name="Chapman S.B."/>
            <person name="Chen Z."/>
            <person name="Dunbar C."/>
            <person name="Freedman E."/>
            <person name="Gearin G."/>
            <person name="Gellesch M."/>
            <person name="Goldberg J."/>
            <person name="Griggs A."/>
            <person name="Gujja S."/>
            <person name="Heiman D."/>
            <person name="Howarth C."/>
            <person name="Larson L."/>
            <person name="Lui A."/>
            <person name="MacDonald P.J.P."/>
            <person name="Mehta T."/>
            <person name="Montmayeur A."/>
            <person name="Murphy C."/>
            <person name="Neiman D."/>
            <person name="Pearson M."/>
            <person name="Priest M."/>
            <person name="Roberts A."/>
            <person name="Saif S."/>
            <person name="Shea T."/>
            <person name="Shenoy N."/>
            <person name="Sisk P."/>
            <person name="Stolte C."/>
            <person name="Sykes S."/>
            <person name="Yandava C."/>
            <person name="Wortman J."/>
            <person name="Nusbaum C."/>
            <person name="Birren B."/>
        </authorList>
    </citation>
    <scope>NUCLEOTIDE SEQUENCE</scope>
    <source>
        <strain evidence="13">R3-111a-1</strain>
    </source>
</reference>
<dbReference type="SUPFAM" id="SSF103473">
    <property type="entry name" value="MFS general substrate transporter"/>
    <property type="match status" value="1"/>
</dbReference>
<dbReference type="GO" id="GO:0015667">
    <property type="term" value="F:site-specific DNA-methyltransferase (cytosine-N4-specific) activity"/>
    <property type="evidence" value="ECO:0007669"/>
    <property type="project" value="InterPro"/>
</dbReference>
<keyword evidence="7" id="KW-0680">Restriction system</keyword>
<comment type="subcellular location">
    <subcellularLocation>
        <location evidence="1">Membrane</location>
        <topology evidence="1">Multi-pass membrane protein</topology>
    </subcellularLocation>
</comment>
<dbReference type="FunFam" id="1.20.1250.20:FF:000057">
    <property type="entry name" value="MFS general substrate transporter"/>
    <property type="match status" value="1"/>
</dbReference>
<dbReference type="OrthoDB" id="2250022at2759"/>
<feature type="transmembrane region" description="Helical" evidence="11">
    <location>
        <begin position="380"/>
        <end position="398"/>
    </location>
</feature>
<evidence type="ECO:0000256" key="9">
    <source>
        <dbReference type="ARBA" id="ARBA00023136"/>
    </source>
</evidence>
<feature type="transmembrane region" description="Helical" evidence="11">
    <location>
        <begin position="404"/>
        <end position="428"/>
    </location>
</feature>
<feature type="transmembrane region" description="Helical" evidence="11">
    <location>
        <begin position="240"/>
        <end position="262"/>
    </location>
</feature>
<dbReference type="eggNOG" id="KOG2533">
    <property type="taxonomic scope" value="Eukaryota"/>
</dbReference>
<reference evidence="14" key="5">
    <citation type="submission" date="2018-04" db="UniProtKB">
        <authorList>
            <consortium name="EnsemblFungi"/>
        </authorList>
    </citation>
    <scope>IDENTIFICATION</scope>
    <source>
        <strain evidence="14">R3-111a-1</strain>
    </source>
</reference>
<keyword evidence="3" id="KW-0489">Methyltransferase</keyword>
<evidence type="ECO:0000256" key="1">
    <source>
        <dbReference type="ARBA" id="ARBA00004141"/>
    </source>
</evidence>
<protein>
    <recommendedName>
        <fullName evidence="12">Major facilitator superfamily (MFS) profile domain-containing protein</fullName>
    </recommendedName>
</protein>
<gene>
    <name evidence="14" type="primary">20350860</name>
    <name evidence="13" type="ORF">GGTG_10402</name>
</gene>
<proteinExistence type="predicted"/>
<feature type="compositionally biased region" description="Basic and acidic residues" evidence="10">
    <location>
        <begin position="32"/>
        <end position="44"/>
    </location>
</feature>
<dbReference type="GO" id="GO:0016020">
    <property type="term" value="C:membrane"/>
    <property type="evidence" value="ECO:0007669"/>
    <property type="project" value="UniProtKB-SubCell"/>
</dbReference>
<feature type="transmembrane region" description="Helical" evidence="11">
    <location>
        <begin position="473"/>
        <end position="494"/>
    </location>
</feature>
<evidence type="ECO:0000256" key="5">
    <source>
        <dbReference type="ARBA" id="ARBA00022691"/>
    </source>
</evidence>
<keyword evidence="4" id="KW-0808">Transferase</keyword>
<dbReference type="PROSITE" id="PS50850">
    <property type="entry name" value="MFS"/>
    <property type="match status" value="1"/>
</dbReference>
<evidence type="ECO:0000256" key="8">
    <source>
        <dbReference type="ARBA" id="ARBA00022989"/>
    </source>
</evidence>
<keyword evidence="5" id="KW-0949">S-adenosyl-L-methionine</keyword>
<feature type="transmembrane region" description="Helical" evidence="11">
    <location>
        <begin position="356"/>
        <end position="373"/>
    </location>
</feature>
<reference evidence="15" key="1">
    <citation type="submission" date="2010-07" db="EMBL/GenBank/DDBJ databases">
        <title>The genome sequence of Gaeumannomyces graminis var. tritici strain R3-111a-1.</title>
        <authorList>
            <consortium name="The Broad Institute Genome Sequencing Platform"/>
            <person name="Ma L.-J."/>
            <person name="Dead R."/>
            <person name="Young S."/>
            <person name="Zeng Q."/>
            <person name="Koehrsen M."/>
            <person name="Alvarado L."/>
            <person name="Berlin A."/>
            <person name="Chapman S.B."/>
            <person name="Chen Z."/>
            <person name="Freedman E."/>
            <person name="Gellesch M."/>
            <person name="Goldberg J."/>
            <person name="Griggs A."/>
            <person name="Gujja S."/>
            <person name="Heilman E.R."/>
            <person name="Heiman D."/>
            <person name="Hepburn T."/>
            <person name="Howarth C."/>
            <person name="Jen D."/>
            <person name="Larson L."/>
            <person name="Mehta T."/>
            <person name="Neiman D."/>
            <person name="Pearson M."/>
            <person name="Roberts A."/>
            <person name="Saif S."/>
            <person name="Shea T."/>
            <person name="Shenoy N."/>
            <person name="Sisk P."/>
            <person name="Stolte C."/>
            <person name="Sykes S."/>
            <person name="Walk T."/>
            <person name="White J."/>
            <person name="Yandava C."/>
            <person name="Haas B."/>
            <person name="Nusbaum C."/>
            <person name="Birren B."/>
        </authorList>
    </citation>
    <scope>NUCLEOTIDE SEQUENCE [LARGE SCALE GENOMIC DNA]</scope>
    <source>
        <strain evidence="15">R3-111a-1</strain>
    </source>
</reference>
<dbReference type="RefSeq" id="XP_009226539.1">
    <property type="nucleotide sequence ID" value="XM_009228275.1"/>
</dbReference>
<evidence type="ECO:0000256" key="11">
    <source>
        <dbReference type="SAM" id="Phobius"/>
    </source>
</evidence>
<dbReference type="FunFam" id="1.20.1250.20:FF:000013">
    <property type="entry name" value="MFS general substrate transporter"/>
    <property type="match status" value="1"/>
</dbReference>
<feature type="transmembrane region" description="Helical" evidence="11">
    <location>
        <begin position="315"/>
        <end position="336"/>
    </location>
</feature>
<dbReference type="GO" id="GO:0022857">
    <property type="term" value="F:transmembrane transporter activity"/>
    <property type="evidence" value="ECO:0007669"/>
    <property type="project" value="InterPro"/>
</dbReference>
<dbReference type="Proteomes" id="UP000006039">
    <property type="component" value="Unassembled WGS sequence"/>
</dbReference>
<dbReference type="EMBL" id="GL385400">
    <property type="protein sequence ID" value="EJT71142.1"/>
    <property type="molecule type" value="Genomic_DNA"/>
</dbReference>
<evidence type="ECO:0000256" key="6">
    <source>
        <dbReference type="ARBA" id="ARBA00022692"/>
    </source>
</evidence>
<feature type="transmembrane region" description="Helical" evidence="11">
    <location>
        <begin position="146"/>
        <end position="165"/>
    </location>
</feature>
<organism evidence="13">
    <name type="scientific">Gaeumannomyces tritici (strain R3-111a-1)</name>
    <name type="common">Wheat and barley take-all root rot fungus</name>
    <name type="synonym">Gaeumannomyces graminis var. tritici</name>
    <dbReference type="NCBI Taxonomy" id="644352"/>
    <lineage>
        <taxon>Eukaryota</taxon>
        <taxon>Fungi</taxon>
        <taxon>Dikarya</taxon>
        <taxon>Ascomycota</taxon>
        <taxon>Pezizomycotina</taxon>
        <taxon>Sordariomycetes</taxon>
        <taxon>Sordariomycetidae</taxon>
        <taxon>Magnaporthales</taxon>
        <taxon>Magnaporthaceae</taxon>
        <taxon>Gaeumannomyces</taxon>
    </lineage>
</organism>
<evidence type="ECO:0000256" key="2">
    <source>
        <dbReference type="ARBA" id="ARBA00022448"/>
    </source>
</evidence>
<feature type="domain" description="Major facilitator superfamily (MFS) profile" evidence="12">
    <location>
        <begin position="80"/>
        <end position="498"/>
    </location>
</feature>
<dbReference type="EnsemblFungi" id="EJT71142">
    <property type="protein sequence ID" value="EJT71142"/>
    <property type="gene ID" value="GGTG_10402"/>
</dbReference>
<name>J3PA76_GAET3</name>
<dbReference type="VEuPathDB" id="FungiDB:GGTG_10402"/>
<dbReference type="Pfam" id="PF07690">
    <property type="entry name" value="MFS_1"/>
    <property type="match status" value="1"/>
</dbReference>
<dbReference type="PANTHER" id="PTHR43791">
    <property type="entry name" value="PERMEASE-RELATED"/>
    <property type="match status" value="1"/>
</dbReference>
<keyword evidence="6 11" id="KW-0812">Transmembrane</keyword>
<evidence type="ECO:0000313" key="13">
    <source>
        <dbReference type="EMBL" id="EJT71142.1"/>
    </source>
</evidence>